<dbReference type="Gene3D" id="1.25.40.10">
    <property type="entry name" value="Tetratricopeptide repeat domain"/>
    <property type="match status" value="2"/>
</dbReference>
<dbReference type="SUPFAM" id="SSF48452">
    <property type="entry name" value="TPR-like"/>
    <property type="match status" value="2"/>
</dbReference>
<feature type="region of interest" description="Disordered" evidence="1">
    <location>
        <begin position="1"/>
        <end position="25"/>
    </location>
</feature>
<dbReference type="InterPro" id="IPR027417">
    <property type="entry name" value="P-loop_NTPase"/>
</dbReference>
<organism evidence="2 3">
    <name type="scientific">Streptomyces iconiensis</name>
    <dbReference type="NCBI Taxonomy" id="1384038"/>
    <lineage>
        <taxon>Bacteria</taxon>
        <taxon>Bacillati</taxon>
        <taxon>Actinomycetota</taxon>
        <taxon>Actinomycetes</taxon>
        <taxon>Kitasatosporales</taxon>
        <taxon>Streptomycetaceae</taxon>
        <taxon>Streptomyces</taxon>
    </lineage>
</organism>
<name>A0ABT6ZRN7_9ACTN</name>
<evidence type="ECO:0000256" key="1">
    <source>
        <dbReference type="SAM" id="MobiDB-lite"/>
    </source>
</evidence>
<dbReference type="InterPro" id="IPR019734">
    <property type="entry name" value="TPR_rpt"/>
</dbReference>
<dbReference type="SUPFAM" id="SSF52540">
    <property type="entry name" value="P-loop containing nucleoside triphosphate hydrolases"/>
    <property type="match status" value="1"/>
</dbReference>
<proteinExistence type="predicted"/>
<keyword evidence="3" id="KW-1185">Reference proteome</keyword>
<dbReference type="Pfam" id="PF13424">
    <property type="entry name" value="TPR_12"/>
    <property type="match status" value="2"/>
</dbReference>
<comment type="caution">
    <text evidence="2">The sequence shown here is derived from an EMBL/GenBank/DDBJ whole genome shotgun (WGS) entry which is preliminary data.</text>
</comment>
<dbReference type="RefSeq" id="WP_274042892.1">
    <property type="nucleotide sequence ID" value="NZ_JANCPR020000005.1"/>
</dbReference>
<dbReference type="InterPro" id="IPR011990">
    <property type="entry name" value="TPR-like_helical_dom_sf"/>
</dbReference>
<dbReference type="EMBL" id="JANCPR020000005">
    <property type="protein sequence ID" value="MDJ1131710.1"/>
    <property type="molecule type" value="Genomic_DNA"/>
</dbReference>
<dbReference type="PRINTS" id="PR00364">
    <property type="entry name" value="DISEASERSIST"/>
</dbReference>
<evidence type="ECO:0000313" key="2">
    <source>
        <dbReference type="EMBL" id="MDJ1131710.1"/>
    </source>
</evidence>
<dbReference type="SMART" id="SM00028">
    <property type="entry name" value="TPR"/>
    <property type="match status" value="6"/>
</dbReference>
<dbReference type="Gene3D" id="3.40.50.300">
    <property type="entry name" value="P-loop containing nucleotide triphosphate hydrolases"/>
    <property type="match status" value="1"/>
</dbReference>
<reference evidence="2 3" key="1">
    <citation type="submission" date="2023-05" db="EMBL/GenBank/DDBJ databases">
        <title>Streptantibioticus silvisoli sp. nov., acidotolerant actinomycetes 1 from pine litter.</title>
        <authorList>
            <person name="Swiecimska M."/>
            <person name="Golinska P."/>
            <person name="Sangal V."/>
            <person name="Wachnowicz B."/>
            <person name="Goodfellow M."/>
        </authorList>
    </citation>
    <scope>NUCLEOTIDE SEQUENCE [LARGE SCALE GENOMIC DNA]</scope>
    <source>
        <strain evidence="2 3">DSM 42109</strain>
    </source>
</reference>
<evidence type="ECO:0000313" key="3">
    <source>
        <dbReference type="Proteomes" id="UP001214441"/>
    </source>
</evidence>
<dbReference type="PANTHER" id="PTHR47691:SF3">
    <property type="entry name" value="HTH-TYPE TRANSCRIPTIONAL REGULATOR RV0890C-RELATED"/>
    <property type="match status" value="1"/>
</dbReference>
<dbReference type="Proteomes" id="UP001214441">
    <property type="component" value="Unassembled WGS sequence"/>
</dbReference>
<accession>A0ABT6ZRN7</accession>
<protein>
    <submittedName>
        <fullName evidence="2">Tetratricopeptide repeat protein</fullName>
    </submittedName>
</protein>
<dbReference type="PANTHER" id="PTHR47691">
    <property type="entry name" value="REGULATOR-RELATED"/>
    <property type="match status" value="1"/>
</dbReference>
<gene>
    <name evidence="2" type="ORF">NMN56_007015</name>
</gene>
<sequence>MHFHTAPPSAHRSGPPTPRQLPGDVRGFVNRSEEIQRLDAVLTDDEAEPLLVCVCLIAGTAGAGKTSLALRWAHLTRARFPDGQLYVNLRGYDPGAPVTAQEALSHFLRALGVPATAIPADAESRAALYRSLLAERRMLVVLDNAATVAQVRPLLPGAAGCLAIVTSRSRLSGLAVRDGARRITLGTLAEEEAVALLRTITAEYRPYDDADRLTELARLCAHLPLALRIAAERAATHPYMSLDDLVRDLRDESALWDALTVGDDEEAEAVRTVFAWSYRALPEDAARLFRLLGLHPGSEFGTPAAAALAGVDTAGARRLLDVLVGTHLLAQTAPDRFEFHDLLRAYAIDQARNEEPYEGREAALLRILSWYLHTCDAARRRVKPDEPPVPLDPPPEGVEPLAFADHEEAVRWYEQERVNLLDAARTAEHIGLDGLAWRFPALLRPVHARLNPFEEWFAMGETGLRAARREGDRFGEAEVLSSLGKAAAQSQRLTEATRHHEEALTIRRELGDRLGEALALNALGLVQLRARSLQAARDTFTRALDLFQETGSPHWGPTLTTNLATVAYEAGRLPEALTLVQQALAQHRARGDERAEANALHLLSGVQREQGHTHEALLSAQHAVDIARRFGNRAWEGFWLLELGAAQLAAERADEALVSYQRSAALHRVLGDRSREARAWHGAGNTYAALHRFEEAAAFQRRAAAVHRELGDPWQTALALNGLAHALRRSGADAEAGVHAGEVVRLVAPYGDPRAGHLRAGSGGGPGMGGS</sequence>